<reference evidence="1" key="1">
    <citation type="submission" date="2017-11" db="EMBL/GenBank/DDBJ databases">
        <title>Genome sequence of Pantoea cypripedii NE1.</title>
        <authorList>
            <person name="Nascimento F.X."/>
        </authorList>
    </citation>
    <scope>NUCLEOTIDE SEQUENCE [LARGE SCALE GENOMIC DNA]</scope>
    <source>
        <strain evidence="1">NE1</strain>
    </source>
</reference>
<name>A0A6B9G965_PANCY</name>
<dbReference type="CDD" id="cd14729">
    <property type="entry name" value="RtxA-like"/>
    <property type="match status" value="1"/>
</dbReference>
<organism evidence="1">
    <name type="scientific">Pantoea cypripedii</name>
    <name type="common">Pectobacterium cypripedii</name>
    <name type="synonym">Erwinia cypripedii</name>
    <dbReference type="NCBI Taxonomy" id="55209"/>
    <lineage>
        <taxon>Bacteria</taxon>
        <taxon>Pseudomonadati</taxon>
        <taxon>Pseudomonadota</taxon>
        <taxon>Gammaproteobacteria</taxon>
        <taxon>Enterobacterales</taxon>
        <taxon>Erwiniaceae</taxon>
        <taxon>Pantoea</taxon>
    </lineage>
</organism>
<dbReference type="AlphaFoldDB" id="A0A6B9G965"/>
<gene>
    <name evidence="1" type="ORF">CUN67_08660</name>
</gene>
<proteinExistence type="predicted"/>
<dbReference type="Proteomes" id="UP000502005">
    <property type="component" value="Chromosome"/>
</dbReference>
<dbReference type="Gene3D" id="3.40.50.11550">
    <property type="match status" value="1"/>
</dbReference>
<protein>
    <submittedName>
        <fullName evidence="1">Uncharacterized protein</fullName>
    </submittedName>
</protein>
<accession>A0A6B9G965</accession>
<dbReference type="EMBL" id="CP024768">
    <property type="protein sequence ID" value="QGY28995.1"/>
    <property type="molecule type" value="Genomic_DNA"/>
</dbReference>
<evidence type="ECO:0000313" key="1">
    <source>
        <dbReference type="EMBL" id="QGY28995.1"/>
    </source>
</evidence>
<dbReference type="SUPFAM" id="SSF159501">
    <property type="entry name" value="EreA/ChaN-like"/>
    <property type="match status" value="1"/>
</dbReference>
<sequence>MGRLIHQKHRLSIEYSQTDYSEEQVKKGFFTLRDKLLKNATTHLPDLCLRKARPVMPDLAINDSPHTWIKKIYKKTDGMILGEFHGDFASKKFLIKNMSFLKRHGIKTLYMEHLLTDMHQNELDLYFSPKTKTIPSRLKHYLECLNEGFDIRSKYNFLKLIESAKEQGIRVQAIDAAASYYIDKVRAATNCRIRMMNYYAQGIINAHQEKEHGKWVALVGNQHANTFEMITGLAELTNGIGIRIKETEGKTAVIQPDKGEITLSSSSNIPAMEYNFIKSDFILTMPDKKRTRIGLSDNETERKLETGDFTIDTEKSMLKHRSRDGSIVNTPLSQDPDGSWFINKPDWKSINNTRYISVQDLVNDLKNTMRMNLVYSLK</sequence>